<dbReference type="GO" id="GO:0032259">
    <property type="term" value="P:methylation"/>
    <property type="evidence" value="ECO:0007669"/>
    <property type="project" value="UniProtKB-KW"/>
</dbReference>
<evidence type="ECO:0000256" key="3">
    <source>
        <dbReference type="ARBA" id="ARBA00023128"/>
    </source>
</evidence>
<evidence type="ECO:0000313" key="8">
    <source>
        <dbReference type="Proteomes" id="UP000095009"/>
    </source>
</evidence>
<evidence type="ECO:0000259" key="6">
    <source>
        <dbReference type="Pfam" id="PF25455"/>
    </source>
</evidence>
<comment type="similarity">
    <text evidence="4">Belongs to the GcvT family. CAF17/IBA57 subfamily.</text>
</comment>
<keyword evidence="2" id="KW-0809">Transit peptide</keyword>
<accession>A0A1E3PGP7</accession>
<feature type="region of interest" description="Disordered" evidence="5">
    <location>
        <begin position="416"/>
        <end position="451"/>
    </location>
</feature>
<dbReference type="STRING" id="857566.A0A1E3PGP7"/>
<keyword evidence="3" id="KW-0496">Mitochondrion</keyword>
<dbReference type="PANTHER" id="PTHR22602">
    <property type="entry name" value="TRANSFERASE CAF17, MITOCHONDRIAL-RELATED"/>
    <property type="match status" value="1"/>
</dbReference>
<dbReference type="InterPro" id="IPR045179">
    <property type="entry name" value="YgfZ/GcvT"/>
</dbReference>
<dbReference type="NCBIfam" id="TIGR03317">
    <property type="entry name" value="ygfZ_signature"/>
    <property type="match status" value="1"/>
</dbReference>
<dbReference type="InterPro" id="IPR027266">
    <property type="entry name" value="TrmE/GcvT-like"/>
</dbReference>
<feature type="domain" description="CAF17 C-terminal" evidence="6">
    <location>
        <begin position="358"/>
        <end position="506"/>
    </location>
</feature>
<dbReference type="Gene3D" id="3.30.1360.120">
    <property type="entry name" value="Probable tRNA modification gtpase trme, domain 1"/>
    <property type="match status" value="1"/>
</dbReference>
<keyword evidence="7" id="KW-0489">Methyltransferase</keyword>
<reference evidence="7 8" key="1">
    <citation type="journal article" date="2016" name="Proc. Natl. Acad. Sci. U.S.A.">
        <title>Comparative genomics of biotechnologically important yeasts.</title>
        <authorList>
            <person name="Riley R."/>
            <person name="Haridas S."/>
            <person name="Wolfe K.H."/>
            <person name="Lopes M.R."/>
            <person name="Hittinger C.T."/>
            <person name="Goeker M."/>
            <person name="Salamov A.A."/>
            <person name="Wisecaver J.H."/>
            <person name="Long T.M."/>
            <person name="Calvey C.H."/>
            <person name="Aerts A.L."/>
            <person name="Barry K.W."/>
            <person name="Choi C."/>
            <person name="Clum A."/>
            <person name="Coughlan A.Y."/>
            <person name="Deshpande S."/>
            <person name="Douglass A.P."/>
            <person name="Hanson S.J."/>
            <person name="Klenk H.-P."/>
            <person name="LaButti K.M."/>
            <person name="Lapidus A."/>
            <person name="Lindquist E.A."/>
            <person name="Lipzen A.M."/>
            <person name="Meier-Kolthoff J.P."/>
            <person name="Ohm R.A."/>
            <person name="Otillar R.P."/>
            <person name="Pangilinan J.L."/>
            <person name="Peng Y."/>
            <person name="Rokas A."/>
            <person name="Rosa C.A."/>
            <person name="Scheuner C."/>
            <person name="Sibirny A.A."/>
            <person name="Slot J.C."/>
            <person name="Stielow J.B."/>
            <person name="Sun H."/>
            <person name="Kurtzman C.P."/>
            <person name="Blackwell M."/>
            <person name="Grigoriev I.V."/>
            <person name="Jeffries T.W."/>
        </authorList>
    </citation>
    <scope>NUCLEOTIDE SEQUENCE [LARGE SCALE GENOMIC DNA]</scope>
    <source>
        <strain evidence="7 8">DSM 6958</strain>
    </source>
</reference>
<dbReference type="OrthoDB" id="191995at2759"/>
<evidence type="ECO:0000256" key="2">
    <source>
        <dbReference type="ARBA" id="ARBA00022946"/>
    </source>
</evidence>
<proteinExistence type="inferred from homology"/>
<evidence type="ECO:0000256" key="1">
    <source>
        <dbReference type="ARBA" id="ARBA00004305"/>
    </source>
</evidence>
<evidence type="ECO:0000256" key="5">
    <source>
        <dbReference type="SAM" id="MobiDB-lite"/>
    </source>
</evidence>
<dbReference type="GO" id="GO:0005759">
    <property type="term" value="C:mitochondrial matrix"/>
    <property type="evidence" value="ECO:0007669"/>
    <property type="project" value="UniProtKB-SubCell"/>
</dbReference>
<dbReference type="Proteomes" id="UP000095009">
    <property type="component" value="Unassembled WGS sequence"/>
</dbReference>
<dbReference type="EMBL" id="KV454411">
    <property type="protein sequence ID" value="ODQ64585.1"/>
    <property type="molecule type" value="Genomic_DNA"/>
</dbReference>
<comment type="subcellular location">
    <subcellularLocation>
        <location evidence="1">Mitochondrion matrix</location>
    </subcellularLocation>
</comment>
<dbReference type="SUPFAM" id="SSF103025">
    <property type="entry name" value="Folate-binding domain"/>
    <property type="match status" value="1"/>
</dbReference>
<organism evidence="7 8">
    <name type="scientific">Nadsonia fulvescens var. elongata DSM 6958</name>
    <dbReference type="NCBI Taxonomy" id="857566"/>
    <lineage>
        <taxon>Eukaryota</taxon>
        <taxon>Fungi</taxon>
        <taxon>Dikarya</taxon>
        <taxon>Ascomycota</taxon>
        <taxon>Saccharomycotina</taxon>
        <taxon>Dipodascomycetes</taxon>
        <taxon>Dipodascales</taxon>
        <taxon>Dipodascales incertae sedis</taxon>
        <taxon>Nadsonia</taxon>
    </lineage>
</organism>
<keyword evidence="7" id="KW-0808">Transferase</keyword>
<evidence type="ECO:0000313" key="7">
    <source>
        <dbReference type="EMBL" id="ODQ64585.1"/>
    </source>
</evidence>
<evidence type="ECO:0000256" key="4">
    <source>
        <dbReference type="ARBA" id="ARBA00093447"/>
    </source>
</evidence>
<feature type="compositionally biased region" description="Polar residues" evidence="5">
    <location>
        <begin position="419"/>
        <end position="434"/>
    </location>
</feature>
<dbReference type="AlphaFoldDB" id="A0A1E3PGP7"/>
<dbReference type="PANTHER" id="PTHR22602:SF0">
    <property type="entry name" value="TRANSFERASE CAF17, MITOCHONDRIAL-RELATED"/>
    <property type="match status" value="1"/>
</dbReference>
<dbReference type="GO" id="GO:0008168">
    <property type="term" value="F:methyltransferase activity"/>
    <property type="evidence" value="ECO:0007669"/>
    <property type="project" value="UniProtKB-KW"/>
</dbReference>
<dbReference type="InterPro" id="IPR057460">
    <property type="entry name" value="CAF17_C"/>
</dbReference>
<name>A0A1E3PGP7_9ASCO</name>
<dbReference type="GO" id="GO:0016226">
    <property type="term" value="P:iron-sulfur cluster assembly"/>
    <property type="evidence" value="ECO:0007669"/>
    <property type="project" value="TreeGrafter"/>
</dbReference>
<dbReference type="Pfam" id="PF25455">
    <property type="entry name" value="Beta-barrel_CAF17_C"/>
    <property type="match status" value="1"/>
</dbReference>
<keyword evidence="8" id="KW-1185">Reference proteome</keyword>
<sequence length="509" mass="55889">MLSSIIRYDFRILVKANSDVLKSKSSPNFRIHRSLRFSSTSANYTTRPSSTSLSSNCGSGAPINLQNSRFFHSNSPTNISTPASGNNEILNRPNYSSTLPEFPPAAGCVELSNRALISIEGPDATKLLNGCFTNSVVDNAVAENNYKSSIFGTFLNSKGKVVCESYLYSYKKDMDATQDVSYFIECDVNVVSDLLKNLKRFTLRAKVKLSQVSSDNYKLWFLWNDLQFDPEVAPSDSFLFRLLSESAQTTAITLDARAPYFGTRVILPASVSSPLDVLAASNSTVDITEFGTSPLVNVLSYNLRRVLFGIPEGLVDIPLGKRISQEVCTDYMGGINYEKGCYVGQELTIRTFHNGVVRKRIVPVALYAADITNPNDAPQGLFYDTQDSISREIDTLSCLPGLNIINLTELQDGLDPSKSKSTVVDNNRFTTSPSPFGASAKPVSRRKSGPKSVGNLATVIGNVGLALVRLDEFGDPDVEYAVEVENPGDGTIRYVKVRGFIPEWWPEEE</sequence>
<gene>
    <name evidence="7" type="ORF">NADFUDRAFT_47234</name>
</gene>
<dbReference type="InterPro" id="IPR017703">
    <property type="entry name" value="YgfZ/GCV_T_CS"/>
</dbReference>
<protein>
    <submittedName>
        <fullName evidence="7">Aminomethyltransferase folate-binding domain-containing protein</fullName>
    </submittedName>
</protein>